<organism evidence="1 2">
    <name type="scientific">Clostridium amylolyticum</name>
    <dbReference type="NCBI Taxonomy" id="1121298"/>
    <lineage>
        <taxon>Bacteria</taxon>
        <taxon>Bacillati</taxon>
        <taxon>Bacillota</taxon>
        <taxon>Clostridia</taxon>
        <taxon>Eubacteriales</taxon>
        <taxon>Clostridiaceae</taxon>
        <taxon>Clostridium</taxon>
    </lineage>
</organism>
<reference evidence="1 2" key="1">
    <citation type="submission" date="2016-11" db="EMBL/GenBank/DDBJ databases">
        <authorList>
            <person name="Jaros S."/>
            <person name="Januszkiewicz K."/>
            <person name="Wedrychowicz H."/>
        </authorList>
    </citation>
    <scope>NUCLEOTIDE SEQUENCE [LARGE SCALE GENOMIC DNA]</scope>
    <source>
        <strain evidence="1 2">DSM 21864</strain>
    </source>
</reference>
<evidence type="ECO:0000313" key="1">
    <source>
        <dbReference type="EMBL" id="SHJ11440.1"/>
    </source>
</evidence>
<accession>A0A1M6GNI2</accession>
<dbReference type="STRING" id="1121298.SAMN05444401_2179"/>
<dbReference type="AlphaFoldDB" id="A0A1M6GNI2"/>
<gene>
    <name evidence="1" type="ORF">SAMN05444401_2179</name>
</gene>
<sequence>MSIYLVLAILQKYCVFDTLVDRTKLKKHTKLLQAYCAFYTLL</sequence>
<keyword evidence="2" id="KW-1185">Reference proteome</keyword>
<dbReference type="Proteomes" id="UP000184080">
    <property type="component" value="Unassembled WGS sequence"/>
</dbReference>
<name>A0A1M6GNI2_9CLOT</name>
<proteinExistence type="predicted"/>
<dbReference type="EMBL" id="FQZO01000003">
    <property type="protein sequence ID" value="SHJ11440.1"/>
    <property type="molecule type" value="Genomic_DNA"/>
</dbReference>
<protein>
    <submittedName>
        <fullName evidence="1">Uncharacterized protein</fullName>
    </submittedName>
</protein>
<evidence type="ECO:0000313" key="2">
    <source>
        <dbReference type="Proteomes" id="UP000184080"/>
    </source>
</evidence>